<name>A0AAD6HQZ0_9EURO</name>
<organism evidence="1 2">
    <name type="scientific">Penicillium malachiteum</name>
    <dbReference type="NCBI Taxonomy" id="1324776"/>
    <lineage>
        <taxon>Eukaryota</taxon>
        <taxon>Fungi</taxon>
        <taxon>Dikarya</taxon>
        <taxon>Ascomycota</taxon>
        <taxon>Pezizomycotina</taxon>
        <taxon>Eurotiomycetes</taxon>
        <taxon>Eurotiomycetidae</taxon>
        <taxon>Eurotiales</taxon>
        <taxon>Aspergillaceae</taxon>
        <taxon>Penicillium</taxon>
    </lineage>
</organism>
<sequence length="124" mass="14152">MGQHTSPNDSELAKAQDDLLKFLCPFAEKTRCPRRSPNFDATKPHALIGHLYQETQRKFLCPSAREEKDTQPFLKHATAKQHALTEHGNDEQEESFARAWPTAPIFPSEMWKGKEYLAGISSQR</sequence>
<proteinExistence type="predicted"/>
<protein>
    <submittedName>
        <fullName evidence="1">Uncharacterized protein</fullName>
    </submittedName>
</protein>
<reference evidence="1" key="1">
    <citation type="journal article" date="2023" name="IMA Fungus">
        <title>Comparative genomic study of the Penicillium genus elucidates a diverse pangenome and 15 lateral gene transfer events.</title>
        <authorList>
            <person name="Petersen C."/>
            <person name="Sorensen T."/>
            <person name="Nielsen M.R."/>
            <person name="Sondergaard T.E."/>
            <person name="Sorensen J.L."/>
            <person name="Fitzpatrick D.A."/>
            <person name="Frisvad J.C."/>
            <person name="Nielsen K.L."/>
        </authorList>
    </citation>
    <scope>NUCLEOTIDE SEQUENCE</scope>
    <source>
        <strain evidence="1">IBT 17514</strain>
    </source>
</reference>
<dbReference type="EMBL" id="JAQJAN010000004">
    <property type="protein sequence ID" value="KAJ5732609.1"/>
    <property type="molecule type" value="Genomic_DNA"/>
</dbReference>
<dbReference type="Proteomes" id="UP001215712">
    <property type="component" value="Unassembled WGS sequence"/>
</dbReference>
<evidence type="ECO:0000313" key="2">
    <source>
        <dbReference type="Proteomes" id="UP001215712"/>
    </source>
</evidence>
<accession>A0AAD6HQZ0</accession>
<keyword evidence="2" id="KW-1185">Reference proteome</keyword>
<dbReference type="AlphaFoldDB" id="A0AAD6HQZ0"/>
<gene>
    <name evidence="1" type="ORF">N7493_004090</name>
</gene>
<evidence type="ECO:0000313" key="1">
    <source>
        <dbReference type="EMBL" id="KAJ5732609.1"/>
    </source>
</evidence>
<comment type="caution">
    <text evidence="1">The sequence shown here is derived from an EMBL/GenBank/DDBJ whole genome shotgun (WGS) entry which is preliminary data.</text>
</comment>
<reference evidence="1" key="2">
    <citation type="submission" date="2023-01" db="EMBL/GenBank/DDBJ databases">
        <authorList>
            <person name="Petersen C."/>
        </authorList>
    </citation>
    <scope>NUCLEOTIDE SEQUENCE</scope>
    <source>
        <strain evidence="1">IBT 17514</strain>
    </source>
</reference>